<keyword evidence="10" id="KW-0732">Signal</keyword>
<dbReference type="PANTHER" id="PTHR46539">
    <property type="entry name" value="E3 UBIQUITIN-PROTEIN LIGASE ATL42"/>
    <property type="match status" value="1"/>
</dbReference>
<keyword evidence="5" id="KW-0862">Zinc</keyword>
<keyword evidence="7 9" id="KW-0472">Membrane</keyword>
<name>A0AAU9KCJ3_9CILI</name>
<keyword evidence="2 9" id="KW-0812">Transmembrane</keyword>
<organism evidence="12 13">
    <name type="scientific">Blepharisma stoltei</name>
    <dbReference type="NCBI Taxonomy" id="1481888"/>
    <lineage>
        <taxon>Eukaryota</taxon>
        <taxon>Sar</taxon>
        <taxon>Alveolata</taxon>
        <taxon>Ciliophora</taxon>
        <taxon>Postciliodesmatophora</taxon>
        <taxon>Heterotrichea</taxon>
        <taxon>Heterotrichida</taxon>
        <taxon>Blepharismidae</taxon>
        <taxon>Blepharisma</taxon>
    </lineage>
</organism>
<feature type="transmembrane region" description="Helical" evidence="9">
    <location>
        <begin position="274"/>
        <end position="298"/>
    </location>
</feature>
<sequence length="423" mass="47844">MNNWLSVFMILFFTYARETELISIGSSLSIIQESDWKFFQVQGLNTSSLFLSVTVAFDQPQNAALAARSGSVPTIWNGKIQANYVDYDSWYLGSSIHNLIIHPEKYNETALYIGIYSPTGASSYTLSTSQSAEHPCPNDCSGQGTCNFGKCYCKGNFIGKDCSFKSTRLFTNKSVFITLKPKQRKFVTFYHDETDVEIEFKSFDTNITIYTMPSHGFDTLLPSAYEYKSKISGFHAFYTVDSGSNWYFGLNNENLKSTNVIVTVKLKEFQVYDIMMIIYCLAGAVAVIITAIVACIIWNPRIFPGDYPEWSLDLKLINKNFPKKLYSETHSTFEIFTCPICLVNFSPNDYVRELHCGHIYHDNCIDLWFKDNTYCCLCKKDCKHIEKAVISNTQSSSGSEELEVQVMVEPHNGGNHSVVQGGI</sequence>
<dbReference type="InterPro" id="IPR013083">
    <property type="entry name" value="Znf_RING/FYVE/PHD"/>
</dbReference>
<dbReference type="Proteomes" id="UP001162131">
    <property type="component" value="Unassembled WGS sequence"/>
</dbReference>
<evidence type="ECO:0000256" key="5">
    <source>
        <dbReference type="ARBA" id="ARBA00022833"/>
    </source>
</evidence>
<dbReference type="InterPro" id="IPR001841">
    <property type="entry name" value="Znf_RING"/>
</dbReference>
<protein>
    <recommendedName>
        <fullName evidence="11">RING-type domain-containing protein</fullName>
    </recommendedName>
</protein>
<dbReference type="GO" id="GO:0008270">
    <property type="term" value="F:zinc ion binding"/>
    <property type="evidence" value="ECO:0007669"/>
    <property type="project" value="UniProtKB-KW"/>
</dbReference>
<evidence type="ECO:0000256" key="1">
    <source>
        <dbReference type="ARBA" id="ARBA00004370"/>
    </source>
</evidence>
<comment type="subcellular location">
    <subcellularLocation>
        <location evidence="1">Membrane</location>
    </subcellularLocation>
</comment>
<gene>
    <name evidence="12" type="ORF">BSTOLATCC_MIC62575</name>
</gene>
<proteinExistence type="predicted"/>
<dbReference type="CDD" id="cd16454">
    <property type="entry name" value="RING-H2_PA-TM-RING"/>
    <property type="match status" value="1"/>
</dbReference>
<dbReference type="PROSITE" id="PS50089">
    <property type="entry name" value="ZF_RING_2"/>
    <property type="match status" value="1"/>
</dbReference>
<reference evidence="12" key="1">
    <citation type="submission" date="2021-09" db="EMBL/GenBank/DDBJ databases">
        <authorList>
            <consortium name="AG Swart"/>
            <person name="Singh M."/>
            <person name="Singh A."/>
            <person name="Seah K."/>
            <person name="Emmerich C."/>
        </authorList>
    </citation>
    <scope>NUCLEOTIDE SEQUENCE</scope>
    <source>
        <strain evidence="12">ATCC30299</strain>
    </source>
</reference>
<evidence type="ECO:0000313" key="12">
    <source>
        <dbReference type="EMBL" id="CAG9334994.1"/>
    </source>
</evidence>
<dbReference type="EMBL" id="CAJZBQ010000060">
    <property type="protein sequence ID" value="CAG9334994.1"/>
    <property type="molecule type" value="Genomic_DNA"/>
</dbReference>
<dbReference type="AlphaFoldDB" id="A0AAU9KCJ3"/>
<comment type="caution">
    <text evidence="12">The sequence shown here is derived from an EMBL/GenBank/DDBJ whole genome shotgun (WGS) entry which is preliminary data.</text>
</comment>
<dbReference type="Gene3D" id="3.30.40.10">
    <property type="entry name" value="Zinc/RING finger domain, C3HC4 (zinc finger)"/>
    <property type="match status" value="1"/>
</dbReference>
<dbReference type="Gene3D" id="2.60.120.260">
    <property type="entry name" value="Galactose-binding domain-like"/>
    <property type="match status" value="1"/>
</dbReference>
<feature type="chain" id="PRO_5043762297" description="RING-type domain-containing protein" evidence="10">
    <location>
        <begin position="17"/>
        <end position="423"/>
    </location>
</feature>
<dbReference type="GO" id="GO:0016020">
    <property type="term" value="C:membrane"/>
    <property type="evidence" value="ECO:0007669"/>
    <property type="project" value="UniProtKB-SubCell"/>
</dbReference>
<accession>A0AAU9KCJ3</accession>
<dbReference type="Pfam" id="PF13639">
    <property type="entry name" value="zf-RING_2"/>
    <property type="match status" value="1"/>
</dbReference>
<feature type="signal peptide" evidence="10">
    <location>
        <begin position="1"/>
        <end position="16"/>
    </location>
</feature>
<dbReference type="SUPFAM" id="SSF57850">
    <property type="entry name" value="RING/U-box"/>
    <property type="match status" value="1"/>
</dbReference>
<evidence type="ECO:0000256" key="10">
    <source>
        <dbReference type="SAM" id="SignalP"/>
    </source>
</evidence>
<dbReference type="PANTHER" id="PTHR46539:SF1">
    <property type="entry name" value="E3 UBIQUITIN-PROTEIN LIGASE ATL42"/>
    <property type="match status" value="1"/>
</dbReference>
<evidence type="ECO:0000256" key="3">
    <source>
        <dbReference type="ARBA" id="ARBA00022723"/>
    </source>
</evidence>
<evidence type="ECO:0000256" key="7">
    <source>
        <dbReference type="ARBA" id="ARBA00023136"/>
    </source>
</evidence>
<keyword evidence="6 9" id="KW-1133">Transmembrane helix</keyword>
<keyword evidence="3" id="KW-0479">Metal-binding</keyword>
<evidence type="ECO:0000256" key="9">
    <source>
        <dbReference type="SAM" id="Phobius"/>
    </source>
</evidence>
<keyword evidence="13" id="KW-1185">Reference proteome</keyword>
<keyword evidence="4 8" id="KW-0863">Zinc-finger</keyword>
<evidence type="ECO:0000256" key="8">
    <source>
        <dbReference type="PROSITE-ProRule" id="PRU00175"/>
    </source>
</evidence>
<evidence type="ECO:0000256" key="6">
    <source>
        <dbReference type="ARBA" id="ARBA00022989"/>
    </source>
</evidence>
<evidence type="ECO:0000259" key="11">
    <source>
        <dbReference type="PROSITE" id="PS50089"/>
    </source>
</evidence>
<evidence type="ECO:0000313" key="13">
    <source>
        <dbReference type="Proteomes" id="UP001162131"/>
    </source>
</evidence>
<evidence type="ECO:0000256" key="4">
    <source>
        <dbReference type="ARBA" id="ARBA00022771"/>
    </source>
</evidence>
<feature type="domain" description="RING-type" evidence="11">
    <location>
        <begin position="338"/>
        <end position="379"/>
    </location>
</feature>
<dbReference type="SMART" id="SM00184">
    <property type="entry name" value="RING"/>
    <property type="match status" value="1"/>
</dbReference>
<evidence type="ECO:0000256" key="2">
    <source>
        <dbReference type="ARBA" id="ARBA00022692"/>
    </source>
</evidence>